<evidence type="ECO:0000256" key="6">
    <source>
        <dbReference type="ARBA" id="ARBA00023242"/>
    </source>
</evidence>
<dbReference type="PROSITE" id="PS51294">
    <property type="entry name" value="HTH_MYB"/>
    <property type="match status" value="1"/>
</dbReference>
<evidence type="ECO:0000256" key="3">
    <source>
        <dbReference type="ARBA" id="ARBA00023015"/>
    </source>
</evidence>
<sequence length="218" mass="24275">MMYRASNPWMIADSATTASPAWSRYEDKVFEQALVLFPDGDDRWQRIADQIPGKTVGDVIAHYEALIHDVGEIDSGRVELPTYPDGSFGWDQAEPSQISFGNNRKPGEVERKKGTPWTEEEHRLFLIGLDRYGKGDWRSISRNVVVTRTPTQVASHAQKYFLRQQSMKKERKRSSIHDITTAMDTNTVQPQANFSSPGGGSGGGGGGGGGYHHNYNFP</sequence>
<feature type="compositionally biased region" description="Basic and acidic residues" evidence="7">
    <location>
        <begin position="105"/>
        <end position="115"/>
    </location>
</feature>
<feature type="region of interest" description="Disordered" evidence="7">
    <location>
        <begin position="90"/>
        <end position="115"/>
    </location>
</feature>
<name>A0A484LXI1_9ASTE</name>
<dbReference type="InterPro" id="IPR009057">
    <property type="entry name" value="Homeodomain-like_sf"/>
</dbReference>
<feature type="compositionally biased region" description="Gly residues" evidence="7">
    <location>
        <begin position="197"/>
        <end position="211"/>
    </location>
</feature>
<evidence type="ECO:0000256" key="5">
    <source>
        <dbReference type="ARBA" id="ARBA00023163"/>
    </source>
</evidence>
<accession>A0A484LXI1</accession>
<dbReference type="SMART" id="SM00717">
    <property type="entry name" value="SANT"/>
    <property type="match status" value="2"/>
</dbReference>
<keyword evidence="12" id="KW-1185">Reference proteome</keyword>
<dbReference type="GO" id="GO:0000976">
    <property type="term" value="F:transcription cis-regulatory region binding"/>
    <property type="evidence" value="ECO:0007669"/>
    <property type="project" value="UniProtKB-ARBA"/>
</dbReference>
<protein>
    <recommendedName>
        <fullName evidence="13">HTH myb-type domain-containing protein</fullName>
    </recommendedName>
</protein>
<dbReference type="Proteomes" id="UP000595140">
    <property type="component" value="Unassembled WGS sequence"/>
</dbReference>
<keyword evidence="3" id="KW-0805">Transcription regulation</keyword>
<dbReference type="OrthoDB" id="118550at2759"/>
<evidence type="ECO:0008006" key="13">
    <source>
        <dbReference type="Google" id="ProtNLM"/>
    </source>
</evidence>
<dbReference type="Pfam" id="PF00249">
    <property type="entry name" value="Myb_DNA-binding"/>
    <property type="match status" value="2"/>
</dbReference>
<feature type="region of interest" description="Disordered" evidence="7">
    <location>
        <begin position="188"/>
        <end position="218"/>
    </location>
</feature>
<dbReference type="PANTHER" id="PTHR44042">
    <property type="entry name" value="DUPLICATED HOMEODOMAIN-LIKE SUPERFAMILY PROTEIN-RELATED"/>
    <property type="match status" value="1"/>
</dbReference>
<evidence type="ECO:0000256" key="2">
    <source>
        <dbReference type="ARBA" id="ARBA00022473"/>
    </source>
</evidence>
<reference evidence="11 12" key="1">
    <citation type="submission" date="2018-04" db="EMBL/GenBank/DDBJ databases">
        <authorList>
            <person name="Vogel A."/>
        </authorList>
    </citation>
    <scope>NUCLEOTIDE SEQUENCE [LARGE SCALE GENOMIC DNA]</scope>
</reference>
<feature type="domain" description="Myb-like" evidence="8">
    <location>
        <begin position="109"/>
        <end position="161"/>
    </location>
</feature>
<dbReference type="Gene3D" id="1.10.10.60">
    <property type="entry name" value="Homeodomain-like"/>
    <property type="match status" value="2"/>
</dbReference>
<dbReference type="PROSITE" id="PS50090">
    <property type="entry name" value="MYB_LIKE"/>
    <property type="match status" value="1"/>
</dbReference>
<evidence type="ECO:0000313" key="12">
    <source>
        <dbReference type="Proteomes" id="UP000595140"/>
    </source>
</evidence>
<evidence type="ECO:0000313" key="11">
    <source>
        <dbReference type="EMBL" id="VFQ81271.1"/>
    </source>
</evidence>
<dbReference type="FunFam" id="1.10.10.60:FF:000154">
    <property type="entry name" value="Transcription factor SRM1"/>
    <property type="match status" value="1"/>
</dbReference>
<comment type="subcellular location">
    <subcellularLocation>
        <location evidence="1">Nucleus</location>
    </subcellularLocation>
</comment>
<keyword evidence="5" id="KW-0804">Transcription</keyword>
<dbReference type="GO" id="GO:0048262">
    <property type="term" value="P:determination of dorsal/ventral asymmetry"/>
    <property type="evidence" value="ECO:0007669"/>
    <property type="project" value="UniProtKB-ARBA"/>
</dbReference>
<evidence type="ECO:0000259" key="8">
    <source>
        <dbReference type="PROSITE" id="PS50090"/>
    </source>
</evidence>
<dbReference type="AlphaFoldDB" id="A0A484LXI1"/>
<dbReference type="InterPro" id="IPR001005">
    <property type="entry name" value="SANT/Myb"/>
</dbReference>
<proteinExistence type="predicted"/>
<keyword evidence="4" id="KW-0238">DNA-binding</keyword>
<evidence type="ECO:0000256" key="7">
    <source>
        <dbReference type="SAM" id="MobiDB-lite"/>
    </source>
</evidence>
<dbReference type="InterPro" id="IPR017930">
    <property type="entry name" value="Myb_dom"/>
</dbReference>
<dbReference type="InterPro" id="IPR017884">
    <property type="entry name" value="SANT_dom"/>
</dbReference>
<dbReference type="CDD" id="cd00167">
    <property type="entry name" value="SANT"/>
    <property type="match status" value="2"/>
</dbReference>
<dbReference type="GO" id="GO:0005634">
    <property type="term" value="C:nucleus"/>
    <property type="evidence" value="ECO:0007669"/>
    <property type="project" value="UniProtKB-SubCell"/>
</dbReference>
<feature type="domain" description="SANT" evidence="9">
    <location>
        <begin position="112"/>
        <end position="165"/>
    </location>
</feature>
<dbReference type="NCBIfam" id="TIGR01557">
    <property type="entry name" value="myb_SHAQKYF"/>
    <property type="match status" value="1"/>
</dbReference>
<feature type="domain" description="HTH myb-type" evidence="10">
    <location>
        <begin position="110"/>
        <end position="165"/>
    </location>
</feature>
<dbReference type="EMBL" id="OOIL02002239">
    <property type="protein sequence ID" value="VFQ81271.1"/>
    <property type="molecule type" value="Genomic_DNA"/>
</dbReference>
<keyword evidence="6" id="KW-0539">Nucleus</keyword>
<gene>
    <name evidence="11" type="ORF">CCAM_LOCUS23047</name>
</gene>
<dbReference type="GO" id="GO:0010597">
    <property type="term" value="P:green leaf volatile biosynthetic process"/>
    <property type="evidence" value="ECO:0007669"/>
    <property type="project" value="UniProtKB-ARBA"/>
</dbReference>
<organism evidence="11 12">
    <name type="scientific">Cuscuta campestris</name>
    <dbReference type="NCBI Taxonomy" id="132261"/>
    <lineage>
        <taxon>Eukaryota</taxon>
        <taxon>Viridiplantae</taxon>
        <taxon>Streptophyta</taxon>
        <taxon>Embryophyta</taxon>
        <taxon>Tracheophyta</taxon>
        <taxon>Spermatophyta</taxon>
        <taxon>Magnoliopsida</taxon>
        <taxon>eudicotyledons</taxon>
        <taxon>Gunneridae</taxon>
        <taxon>Pentapetalae</taxon>
        <taxon>asterids</taxon>
        <taxon>lamiids</taxon>
        <taxon>Solanales</taxon>
        <taxon>Convolvulaceae</taxon>
        <taxon>Cuscuteae</taxon>
        <taxon>Cuscuta</taxon>
        <taxon>Cuscuta subgen. Grammica</taxon>
        <taxon>Cuscuta sect. Cleistogrammica</taxon>
    </lineage>
</organism>
<dbReference type="FunFam" id="1.10.10.60:FF:000009">
    <property type="entry name" value="transcription factor MYB1R1"/>
    <property type="match status" value="1"/>
</dbReference>
<keyword evidence="2" id="KW-0217">Developmental protein</keyword>
<evidence type="ECO:0000256" key="4">
    <source>
        <dbReference type="ARBA" id="ARBA00023125"/>
    </source>
</evidence>
<dbReference type="PROSITE" id="PS51293">
    <property type="entry name" value="SANT"/>
    <property type="match status" value="1"/>
</dbReference>
<evidence type="ECO:0000259" key="10">
    <source>
        <dbReference type="PROSITE" id="PS51294"/>
    </source>
</evidence>
<evidence type="ECO:0000256" key="1">
    <source>
        <dbReference type="ARBA" id="ARBA00004123"/>
    </source>
</evidence>
<dbReference type="SUPFAM" id="SSF46689">
    <property type="entry name" value="Homeodomain-like"/>
    <property type="match status" value="2"/>
</dbReference>
<dbReference type="PANTHER" id="PTHR44042:SF15">
    <property type="entry name" value="DUPLICATED HOMEODOMAIN-LIKE SUPERFAMILY PROTEIN"/>
    <property type="match status" value="1"/>
</dbReference>
<dbReference type="GO" id="GO:0009908">
    <property type="term" value="P:flower development"/>
    <property type="evidence" value="ECO:0007669"/>
    <property type="project" value="UniProtKB-ARBA"/>
</dbReference>
<evidence type="ECO:0000259" key="9">
    <source>
        <dbReference type="PROSITE" id="PS51293"/>
    </source>
</evidence>
<dbReference type="InterPro" id="IPR006447">
    <property type="entry name" value="Myb_dom_plants"/>
</dbReference>